<keyword evidence="2" id="KW-1185">Reference proteome</keyword>
<gene>
    <name evidence="1" type="ORF">N0V89_010394</name>
</gene>
<protein>
    <submittedName>
        <fullName evidence="1">Uncharacterized protein</fullName>
    </submittedName>
</protein>
<sequence>MSPPKSVGFVPRESTASTDPCVLQGDPGLNASVSLQLWTECQVTRLFPIPSNGAWDKAFADTFCPSLLATFNNTHYDYSGWLNLYKSFNATIGKTFAHFEHGLTSTLAVPDANGIGGLAYLIGWEGGYHNYLKKDLWFSDAAFARVATVNGERQIVEFRESSNIPNTAPLPEPREWTCAFKD</sequence>
<dbReference type="AlphaFoldDB" id="A0A9W8XBJ6"/>
<organism evidence="1 2">
    <name type="scientific">Didymosphaeria variabile</name>
    <dbReference type="NCBI Taxonomy" id="1932322"/>
    <lineage>
        <taxon>Eukaryota</taxon>
        <taxon>Fungi</taxon>
        <taxon>Dikarya</taxon>
        <taxon>Ascomycota</taxon>
        <taxon>Pezizomycotina</taxon>
        <taxon>Dothideomycetes</taxon>
        <taxon>Pleosporomycetidae</taxon>
        <taxon>Pleosporales</taxon>
        <taxon>Massarineae</taxon>
        <taxon>Didymosphaeriaceae</taxon>
        <taxon>Didymosphaeria</taxon>
    </lineage>
</organism>
<dbReference type="Proteomes" id="UP001140513">
    <property type="component" value="Unassembled WGS sequence"/>
</dbReference>
<reference evidence="1" key="1">
    <citation type="submission" date="2022-10" db="EMBL/GenBank/DDBJ databases">
        <title>Tapping the CABI collections for fungal endophytes: first genome assemblies for Collariella, Neodidymelliopsis, Ascochyta clinopodiicola, Didymella pomorum, Didymosphaeria variabile, Neocosmospora piperis and Neocucurbitaria cava.</title>
        <authorList>
            <person name="Hill R."/>
        </authorList>
    </citation>
    <scope>NUCLEOTIDE SEQUENCE</scope>
    <source>
        <strain evidence="1">IMI 356815</strain>
    </source>
</reference>
<dbReference type="EMBL" id="JAPEUX010000008">
    <property type="protein sequence ID" value="KAJ4346465.1"/>
    <property type="molecule type" value="Genomic_DNA"/>
</dbReference>
<accession>A0A9W8XBJ6</accession>
<dbReference type="RefSeq" id="XP_056066265.1">
    <property type="nucleotide sequence ID" value="XM_056219138.1"/>
</dbReference>
<proteinExistence type="predicted"/>
<dbReference type="OrthoDB" id="3927857at2759"/>
<evidence type="ECO:0000313" key="2">
    <source>
        <dbReference type="Proteomes" id="UP001140513"/>
    </source>
</evidence>
<name>A0A9W8XBJ6_9PLEO</name>
<comment type="caution">
    <text evidence="1">The sequence shown here is derived from an EMBL/GenBank/DDBJ whole genome shotgun (WGS) entry which is preliminary data.</text>
</comment>
<evidence type="ECO:0000313" key="1">
    <source>
        <dbReference type="EMBL" id="KAJ4346465.1"/>
    </source>
</evidence>
<dbReference type="GeneID" id="80913924"/>